<dbReference type="InterPro" id="IPR050651">
    <property type="entry name" value="Plant_Cytochrome_P450_Monoox"/>
</dbReference>
<dbReference type="PROSITE" id="PS00086">
    <property type="entry name" value="CYTOCHROME_P450"/>
    <property type="match status" value="3"/>
</dbReference>
<comment type="cofactor">
    <cofactor evidence="1 11">
        <name>heme</name>
        <dbReference type="ChEBI" id="CHEBI:30413"/>
    </cofactor>
</comment>
<dbReference type="CDD" id="cd20654">
    <property type="entry name" value="CYP82"/>
    <property type="match status" value="3"/>
</dbReference>
<feature type="transmembrane region" description="Helical" evidence="13">
    <location>
        <begin position="1081"/>
        <end position="1105"/>
    </location>
</feature>
<keyword evidence="4 11" id="KW-0349">Heme</keyword>
<dbReference type="PANTHER" id="PTHR47947:SF26">
    <property type="entry name" value="CYTOCHROME P450"/>
    <property type="match status" value="1"/>
</dbReference>
<evidence type="ECO:0000256" key="13">
    <source>
        <dbReference type="SAM" id="Phobius"/>
    </source>
</evidence>
<dbReference type="SUPFAM" id="SSF48264">
    <property type="entry name" value="Cytochrome P450"/>
    <property type="match status" value="3"/>
</dbReference>
<evidence type="ECO:0000256" key="12">
    <source>
        <dbReference type="SAM" id="MobiDB-lite"/>
    </source>
</evidence>
<evidence type="ECO:0000256" key="11">
    <source>
        <dbReference type="PIRSR" id="PIRSR602401-1"/>
    </source>
</evidence>
<dbReference type="PRINTS" id="PR00463">
    <property type="entry name" value="EP450I"/>
</dbReference>
<dbReference type="InterPro" id="IPR001128">
    <property type="entry name" value="Cyt_P450"/>
</dbReference>
<keyword evidence="9 11" id="KW-0408">Iron</keyword>
<dbReference type="OrthoDB" id="2789670at2759"/>
<evidence type="ECO:0000256" key="4">
    <source>
        <dbReference type="ARBA" id="ARBA00022617"/>
    </source>
</evidence>
<evidence type="ECO:0000256" key="6">
    <source>
        <dbReference type="ARBA" id="ARBA00022723"/>
    </source>
</evidence>
<dbReference type="PANTHER" id="PTHR47947">
    <property type="entry name" value="CYTOCHROME P450 82C3-RELATED"/>
    <property type="match status" value="1"/>
</dbReference>
<keyword evidence="7 13" id="KW-1133">Transmembrane helix</keyword>
<dbReference type="GO" id="GO:0004497">
    <property type="term" value="F:monooxygenase activity"/>
    <property type="evidence" value="ECO:0007669"/>
    <property type="project" value="InterPro"/>
</dbReference>
<evidence type="ECO:0000256" key="5">
    <source>
        <dbReference type="ARBA" id="ARBA00022692"/>
    </source>
</evidence>
<sequence length="1620" mass="182835">MDSHDLYQFSKPTIFIGGLFALVLYFVLIKIRSSSKTSTKSILQQPPEPAGAWPIIGHLPLLGGPDLPHITLGKLADKYGPAFTIRIGVHKALVINSWEVAKECFTTNDKFFSSRPRQVAMKHMGYNFAMFGFAPYGHYWRELRKIVNREVLSHSRIESLHHVWGTEVNTSLKELYDSCAKKNNGGGPVLVEMKRWFSDMTLNMSVMMVAGKRFNFSGNVADDEARRCQEALRNFFRLVGLFVPSDALPFLAWLDIGGYEKEMKKVARELDVLMQEWLEEHKEKRLAWKAEGKKKKGGEKDFMDVMMTILEDETLSDFDADTVNKATCLTLILGGTDTNMVNLVWALTLLVNNQDALKKAHDELDFHVGRDRQVEESDVKNLVYLQAIMKETLRLYSGPLSGLRESTEDCTVAGYHVPAGTRLIINAAKIHRDPQVWSDPTSFKPDRFLTENKNVDVRGQDFELLPFGAGRRICPGVSFALQVLPLALARLIHGFDFKTPTDAPIDMTESPGLTNAKSTPLDVLVSPRLSPKLYTFLYFLIFSWSPTKSKLQQPPEPAGAWPIVGHLPLLGGSDLPHIALGKLADKYGPVFTIRIGVHKSLVVSSWEVTKECFTTNDKVWSSRPCQVAMKHMGTAMFGFSPYGHYWRELRKIMNREVLSHSRIESLYHVWGSEINTSVKELYDLWAKKNNNGTGGPVLVEMKRWFSDLTLNMSVMMAAGKRYNFGDASTSTGNDEAARCQNALREFFRLVGQFVPSDALPFLGWLDIGGYEKQMKKVAKELDDLMQVWLDEHKKKRLAMKAEGKKGGDEQDFMDVMMNILDDGKLSDYYDADTINKATCLTLIVGGSDTMMISLVWALSLLVNHPHVLRKAQDELDSHVGKERQVDESDIKNLIYFQAVVKETLRLCPPGPLLTPRESTEDCTIAGYHVPAGTRLLVNIWKIQRDPRVWSDPSKFQPDRFLTGSHANMDVRGQNFELIPFGLGRRSCPGTNLALQVVRLTLARLIHGFEFKTPSNTPIDMTGSAGITNAKATPLDVLVTPRLPSKLYIGVSIHFRVRMYDLPYCFHLTTTMDSDHLIHLYYYYYQFSTPSMIILGLFALLVYYFLLRRPVSGVKNNKSKNQAPEAAGAWPIIGNLHQLAAGGTQLHVTLGDMADKHGPAFTIRMGLHKALIVSSWEIAKECFTTNDMVFNSRPHQVAVKYMGYGTAMFGIAPYGPYYREMRKIVTQELLSNRRLELLKHVWISEVNTSIKQLYEKVEGRSVLVEMKRWSADLTLKTTIKLICGKGYFGRDTSNEGDEETGKFQTALRDFFRLLGHFRVADVIPFLERLDFQGYKKEMKDNGRVLDSLMAEWLEEHKKKRLLTSSSSSSSDEGDEGEKKGGTEQDFMDVMMSKLNDEKLLSYYDADTINKSTCLTLILGGSDTTMVSLSWALSLLVNHPHVLKKAQDELDTHVGKERQVDDSDIKNLTYLQAIIKETLRLYPAGPLSAPRESTDDCTVAGYHIPKGTRLIVNAWKIQRDPRVWPDPSEFKPERFLTTHVDVDVRGQNFELLPFGSGRRACPGASFALQVLRLTLARLIHGFEFKRPMEAQIDMIESGGITNVRANPLDVLVTPRLPSKLYV</sequence>
<evidence type="ECO:0000256" key="7">
    <source>
        <dbReference type="ARBA" id="ARBA00022989"/>
    </source>
</evidence>
<keyword evidence="8" id="KW-0560">Oxidoreductase</keyword>
<dbReference type="EMBL" id="MVGT01000759">
    <property type="protein sequence ID" value="OVA15437.1"/>
    <property type="molecule type" value="Genomic_DNA"/>
</dbReference>
<evidence type="ECO:0000256" key="9">
    <source>
        <dbReference type="ARBA" id="ARBA00023004"/>
    </source>
</evidence>
<protein>
    <submittedName>
        <fullName evidence="14">Cytochrome P450</fullName>
    </submittedName>
</protein>
<dbReference type="FunFam" id="1.10.630.10:FF:000026">
    <property type="entry name" value="Cytochrome P450 82C4"/>
    <property type="match status" value="3"/>
</dbReference>
<evidence type="ECO:0000256" key="1">
    <source>
        <dbReference type="ARBA" id="ARBA00001971"/>
    </source>
</evidence>
<dbReference type="GO" id="GO:0016705">
    <property type="term" value="F:oxidoreductase activity, acting on paired donors, with incorporation or reduction of molecular oxygen"/>
    <property type="evidence" value="ECO:0007669"/>
    <property type="project" value="InterPro"/>
</dbReference>
<dbReference type="InterPro" id="IPR002401">
    <property type="entry name" value="Cyt_P450_E_grp-I"/>
</dbReference>
<evidence type="ECO:0000256" key="2">
    <source>
        <dbReference type="ARBA" id="ARBA00004370"/>
    </source>
</evidence>
<dbReference type="Proteomes" id="UP000195402">
    <property type="component" value="Unassembled WGS sequence"/>
</dbReference>
<keyword evidence="5 13" id="KW-0812">Transmembrane</keyword>
<evidence type="ECO:0000256" key="8">
    <source>
        <dbReference type="ARBA" id="ARBA00023002"/>
    </source>
</evidence>
<accession>A0A200QY67</accession>
<dbReference type="GO" id="GO:0033075">
    <property type="term" value="P:isoquinoline alkaloid biosynthetic process"/>
    <property type="evidence" value="ECO:0007669"/>
    <property type="project" value="UniProtKB-ARBA"/>
</dbReference>
<evidence type="ECO:0000256" key="10">
    <source>
        <dbReference type="ARBA" id="ARBA00023136"/>
    </source>
</evidence>
<comment type="pathway">
    <text evidence="3">Alkaloid biosynthesis.</text>
</comment>
<dbReference type="GO" id="GO:0005506">
    <property type="term" value="F:iron ion binding"/>
    <property type="evidence" value="ECO:0007669"/>
    <property type="project" value="InterPro"/>
</dbReference>
<comment type="caution">
    <text evidence="14">The sequence shown here is derived from an EMBL/GenBank/DDBJ whole genome shotgun (WGS) entry which is preliminary data.</text>
</comment>
<dbReference type="Pfam" id="PF00067">
    <property type="entry name" value="p450"/>
    <property type="match status" value="3"/>
</dbReference>
<dbReference type="GO" id="GO:0016020">
    <property type="term" value="C:membrane"/>
    <property type="evidence" value="ECO:0007669"/>
    <property type="project" value="UniProtKB-SubCell"/>
</dbReference>
<dbReference type="PRINTS" id="PR00385">
    <property type="entry name" value="P450"/>
</dbReference>
<organism evidence="14 15">
    <name type="scientific">Macleaya cordata</name>
    <name type="common">Five-seeded plume-poppy</name>
    <name type="synonym">Bocconia cordata</name>
    <dbReference type="NCBI Taxonomy" id="56857"/>
    <lineage>
        <taxon>Eukaryota</taxon>
        <taxon>Viridiplantae</taxon>
        <taxon>Streptophyta</taxon>
        <taxon>Embryophyta</taxon>
        <taxon>Tracheophyta</taxon>
        <taxon>Spermatophyta</taxon>
        <taxon>Magnoliopsida</taxon>
        <taxon>Ranunculales</taxon>
        <taxon>Papaveraceae</taxon>
        <taxon>Papaveroideae</taxon>
        <taxon>Macleaya</taxon>
    </lineage>
</organism>
<dbReference type="InParanoid" id="A0A200QY67"/>
<comment type="subcellular location">
    <subcellularLocation>
        <location evidence="2">Membrane</location>
    </subcellularLocation>
</comment>
<evidence type="ECO:0000313" key="15">
    <source>
        <dbReference type="Proteomes" id="UP000195402"/>
    </source>
</evidence>
<gene>
    <name evidence="14" type="ORF">BVC80_1229g8</name>
</gene>
<keyword evidence="6 11" id="KW-0479">Metal-binding</keyword>
<dbReference type="InterPro" id="IPR017972">
    <property type="entry name" value="Cyt_P450_CS"/>
</dbReference>
<evidence type="ECO:0000313" key="14">
    <source>
        <dbReference type="EMBL" id="OVA15437.1"/>
    </source>
</evidence>
<proteinExistence type="predicted"/>
<keyword evidence="10 13" id="KW-0472">Membrane</keyword>
<dbReference type="Gene3D" id="1.10.630.10">
    <property type="entry name" value="Cytochrome P450"/>
    <property type="match status" value="3"/>
</dbReference>
<feature type="region of interest" description="Disordered" evidence="12">
    <location>
        <begin position="1362"/>
        <end position="1384"/>
    </location>
</feature>
<feature type="binding site" description="axial binding residue" evidence="11">
    <location>
        <position position="1559"/>
    </location>
    <ligand>
        <name>heme</name>
        <dbReference type="ChEBI" id="CHEBI:30413"/>
    </ligand>
    <ligandPart>
        <name>Fe</name>
        <dbReference type="ChEBI" id="CHEBI:18248"/>
    </ligandPart>
</feature>
<keyword evidence="15" id="KW-1185">Reference proteome</keyword>
<dbReference type="STRING" id="56857.A0A200QY67"/>
<dbReference type="GO" id="GO:0020037">
    <property type="term" value="F:heme binding"/>
    <property type="evidence" value="ECO:0007669"/>
    <property type="project" value="InterPro"/>
</dbReference>
<feature type="transmembrane region" description="Helical" evidence="13">
    <location>
        <begin position="12"/>
        <end position="31"/>
    </location>
</feature>
<name>A0A200QY67_MACCD</name>
<dbReference type="InterPro" id="IPR036396">
    <property type="entry name" value="Cyt_P450_sf"/>
</dbReference>
<reference evidence="14 15" key="1">
    <citation type="journal article" date="2017" name="Mol. Plant">
        <title>The Genome of Medicinal Plant Macleaya cordata Provides New Insights into Benzylisoquinoline Alkaloids Metabolism.</title>
        <authorList>
            <person name="Liu X."/>
            <person name="Liu Y."/>
            <person name="Huang P."/>
            <person name="Ma Y."/>
            <person name="Qing Z."/>
            <person name="Tang Q."/>
            <person name="Cao H."/>
            <person name="Cheng P."/>
            <person name="Zheng Y."/>
            <person name="Yuan Z."/>
            <person name="Zhou Y."/>
            <person name="Liu J."/>
            <person name="Tang Z."/>
            <person name="Zhuo Y."/>
            <person name="Zhang Y."/>
            <person name="Yu L."/>
            <person name="Huang J."/>
            <person name="Yang P."/>
            <person name="Peng Q."/>
            <person name="Zhang J."/>
            <person name="Jiang W."/>
            <person name="Zhang Z."/>
            <person name="Lin K."/>
            <person name="Ro D.K."/>
            <person name="Chen X."/>
            <person name="Xiong X."/>
            <person name="Shang Y."/>
            <person name="Huang S."/>
            <person name="Zeng J."/>
        </authorList>
    </citation>
    <scope>NUCLEOTIDE SEQUENCE [LARGE SCALE GENOMIC DNA]</scope>
    <source>
        <strain evidence="15">cv. BLH2017</strain>
        <tissue evidence="14">Root</tissue>
    </source>
</reference>
<evidence type="ECO:0000256" key="3">
    <source>
        <dbReference type="ARBA" id="ARBA00004913"/>
    </source>
</evidence>